<proteinExistence type="predicted"/>
<feature type="chain" id="PRO_5012036304" evidence="1">
    <location>
        <begin position="23"/>
        <end position="90"/>
    </location>
</feature>
<evidence type="ECO:0000256" key="1">
    <source>
        <dbReference type="SAM" id="SignalP"/>
    </source>
</evidence>
<sequence>MASARAVLSVTVAFMWHTEVESVRPDWYSTKWCSDGSIIYKILISHHFKLFITANSKIWSSYTNYRTISNICKSFNDQPATGHLCQPIII</sequence>
<reference evidence="2" key="1">
    <citation type="journal article" date="2018" name="PLoS Negl. Trop. Dis.">
        <title>An insight into the salivary gland and fat body transcriptome of Panstrongylus lignarius (Hemiptera: Heteroptera), the main vector of Chagas disease in Peru.</title>
        <authorList>
            <person name="Nevoa J.C."/>
            <person name="Mendes M.T."/>
            <person name="da Silva M.V."/>
            <person name="Soares S.C."/>
            <person name="Oliveira C.J.F."/>
            <person name="Ribeiro J.M.C."/>
        </authorList>
    </citation>
    <scope>NUCLEOTIDE SEQUENCE</scope>
</reference>
<dbReference type="EMBL" id="GFTR01001245">
    <property type="protein sequence ID" value="JAW15181.1"/>
    <property type="molecule type" value="Transcribed_RNA"/>
</dbReference>
<dbReference type="AlphaFoldDB" id="A0A224Y3V7"/>
<name>A0A224Y3V7_9HEMI</name>
<evidence type="ECO:0000313" key="2">
    <source>
        <dbReference type="EMBL" id="JAW15181.1"/>
    </source>
</evidence>
<accession>A0A224Y3V7</accession>
<organism evidence="2">
    <name type="scientific">Panstrongylus lignarius</name>
    <dbReference type="NCBI Taxonomy" id="156445"/>
    <lineage>
        <taxon>Eukaryota</taxon>
        <taxon>Metazoa</taxon>
        <taxon>Ecdysozoa</taxon>
        <taxon>Arthropoda</taxon>
        <taxon>Hexapoda</taxon>
        <taxon>Insecta</taxon>
        <taxon>Pterygota</taxon>
        <taxon>Neoptera</taxon>
        <taxon>Paraneoptera</taxon>
        <taxon>Hemiptera</taxon>
        <taxon>Heteroptera</taxon>
        <taxon>Panheteroptera</taxon>
        <taxon>Cimicomorpha</taxon>
        <taxon>Reduviidae</taxon>
        <taxon>Triatominae</taxon>
        <taxon>Panstrongylus</taxon>
    </lineage>
</organism>
<feature type="signal peptide" evidence="1">
    <location>
        <begin position="1"/>
        <end position="22"/>
    </location>
</feature>
<protein>
    <submittedName>
        <fullName evidence="2">Putative secreted protein</fullName>
    </submittedName>
</protein>
<keyword evidence="1" id="KW-0732">Signal</keyword>